<dbReference type="PANTHER" id="PTHR30461:SF2">
    <property type="entry name" value="SERINE RECOMBINASE PINE-RELATED"/>
    <property type="match status" value="1"/>
</dbReference>
<dbReference type="InterPro" id="IPR036162">
    <property type="entry name" value="Resolvase-like_N_sf"/>
</dbReference>
<dbReference type="EMBL" id="OMOJ01000008">
    <property type="protein sequence ID" value="SPF81351.1"/>
    <property type="molecule type" value="Genomic_DNA"/>
</dbReference>
<proteinExistence type="inferred from homology"/>
<evidence type="ECO:0000256" key="3">
    <source>
        <dbReference type="ARBA" id="ARBA00023172"/>
    </source>
</evidence>
<dbReference type="PANTHER" id="PTHR30461">
    <property type="entry name" value="DNA-INVERTASE FROM LAMBDOID PROPHAGE"/>
    <property type="match status" value="1"/>
</dbReference>
<dbReference type="Gene3D" id="3.40.50.1390">
    <property type="entry name" value="Resolvase, N-terminal catalytic domain"/>
    <property type="match status" value="1"/>
</dbReference>
<dbReference type="InterPro" id="IPR006119">
    <property type="entry name" value="Resolv_N"/>
</dbReference>
<sequence length="150" mass="16846">MRSLRPGDTFIVLDLDRAFRSSVDAMLTAADLRNRNVAFRILSLQVDTTTPEGELFYTLLAAFAQFERRIISRRTREGLAAARKRGAKLGRPRMLDEAQVLAAYLAVESGEPTQAVATAFGVARSTLERAFHQHGLNYPVTRKKKENCYE</sequence>
<evidence type="ECO:0000256" key="2">
    <source>
        <dbReference type="ARBA" id="ARBA00023125"/>
    </source>
</evidence>
<organism evidence="5 6">
    <name type="scientific">Pseudoprimorskyibacter insulae</name>
    <dbReference type="NCBI Taxonomy" id="1695997"/>
    <lineage>
        <taxon>Bacteria</taxon>
        <taxon>Pseudomonadati</taxon>
        <taxon>Pseudomonadota</taxon>
        <taxon>Alphaproteobacteria</taxon>
        <taxon>Rhodobacterales</taxon>
        <taxon>Paracoccaceae</taxon>
        <taxon>Pseudoprimorskyibacter</taxon>
    </lineage>
</organism>
<dbReference type="GO" id="GO:0000150">
    <property type="term" value="F:DNA strand exchange activity"/>
    <property type="evidence" value="ECO:0007669"/>
    <property type="project" value="InterPro"/>
</dbReference>
<evidence type="ECO:0000256" key="1">
    <source>
        <dbReference type="ARBA" id="ARBA00009913"/>
    </source>
</evidence>
<dbReference type="InterPro" id="IPR009057">
    <property type="entry name" value="Homeodomain-like_sf"/>
</dbReference>
<gene>
    <name evidence="5" type="primary">hin_1</name>
    <name evidence="5" type="ORF">PRI8871_03174</name>
</gene>
<comment type="similarity">
    <text evidence="1">Belongs to the site-specific recombinase resolvase family.</text>
</comment>
<name>A0A2R8AZ94_9RHOB</name>
<dbReference type="Proteomes" id="UP000244904">
    <property type="component" value="Unassembled WGS sequence"/>
</dbReference>
<accession>A0A2R8AZ94</accession>
<keyword evidence="6" id="KW-1185">Reference proteome</keyword>
<dbReference type="InterPro" id="IPR050639">
    <property type="entry name" value="SSR_resolvase"/>
</dbReference>
<evidence type="ECO:0000313" key="6">
    <source>
        <dbReference type="Proteomes" id="UP000244904"/>
    </source>
</evidence>
<dbReference type="GO" id="GO:0003677">
    <property type="term" value="F:DNA binding"/>
    <property type="evidence" value="ECO:0007669"/>
    <property type="project" value="UniProtKB-KW"/>
</dbReference>
<dbReference type="CDD" id="cd03768">
    <property type="entry name" value="SR_ResInv"/>
    <property type="match status" value="1"/>
</dbReference>
<dbReference type="SUPFAM" id="SSF46689">
    <property type="entry name" value="Homeodomain-like"/>
    <property type="match status" value="1"/>
</dbReference>
<dbReference type="PROSITE" id="PS51736">
    <property type="entry name" value="RECOMBINASES_3"/>
    <property type="match status" value="1"/>
</dbReference>
<reference evidence="6" key="1">
    <citation type="submission" date="2018-03" db="EMBL/GenBank/DDBJ databases">
        <authorList>
            <person name="Rodrigo-Torres L."/>
            <person name="Arahal R. D."/>
            <person name="Lucena T."/>
        </authorList>
    </citation>
    <scope>NUCLEOTIDE SEQUENCE [LARGE SCALE GENOMIC DNA]</scope>
    <source>
        <strain evidence="6">CECT 8871</strain>
    </source>
</reference>
<dbReference type="Pfam" id="PF00239">
    <property type="entry name" value="Resolvase"/>
    <property type="match status" value="1"/>
</dbReference>
<evidence type="ECO:0000313" key="5">
    <source>
        <dbReference type="EMBL" id="SPF81351.1"/>
    </source>
</evidence>
<feature type="domain" description="Resolvase/invertase-type recombinase catalytic" evidence="4">
    <location>
        <begin position="1"/>
        <end position="86"/>
    </location>
</feature>
<keyword evidence="2" id="KW-0238">DNA-binding</keyword>
<keyword evidence="3" id="KW-0233">DNA recombination</keyword>
<dbReference type="AlphaFoldDB" id="A0A2R8AZ94"/>
<dbReference type="SUPFAM" id="SSF53041">
    <property type="entry name" value="Resolvase-like"/>
    <property type="match status" value="1"/>
</dbReference>
<protein>
    <submittedName>
        <fullName evidence="5">DNA-invertase hin</fullName>
    </submittedName>
</protein>
<dbReference type="SMART" id="SM00857">
    <property type="entry name" value="Resolvase"/>
    <property type="match status" value="1"/>
</dbReference>
<evidence type="ECO:0000259" key="4">
    <source>
        <dbReference type="PROSITE" id="PS51736"/>
    </source>
</evidence>
<dbReference type="Gene3D" id="1.10.10.60">
    <property type="entry name" value="Homeodomain-like"/>
    <property type="match status" value="1"/>
</dbReference>